<dbReference type="InterPro" id="IPR029052">
    <property type="entry name" value="Metallo-depent_PP-like"/>
</dbReference>
<dbReference type="EMBL" id="FRAH01000036">
    <property type="protein sequence ID" value="SHK63252.1"/>
    <property type="molecule type" value="Genomic_DNA"/>
</dbReference>
<dbReference type="InterPro" id="IPR004843">
    <property type="entry name" value="Calcineurin-like_PHP"/>
</dbReference>
<evidence type="ECO:0000313" key="4">
    <source>
        <dbReference type="EMBL" id="SHK63252.1"/>
    </source>
</evidence>
<dbReference type="Proteomes" id="UP000183975">
    <property type="component" value="Unassembled WGS sequence"/>
</dbReference>
<dbReference type="CDD" id="cd07385">
    <property type="entry name" value="MPP_YkuE_C"/>
    <property type="match status" value="1"/>
</dbReference>
<keyword evidence="1" id="KW-0479">Metal-binding</keyword>
<dbReference type="GO" id="GO:0009245">
    <property type="term" value="P:lipid A biosynthetic process"/>
    <property type="evidence" value="ECO:0007669"/>
    <property type="project" value="TreeGrafter"/>
</dbReference>
<evidence type="ECO:0000313" key="5">
    <source>
        <dbReference type="Proteomes" id="UP000183975"/>
    </source>
</evidence>
<feature type="domain" description="Calcineurin-like phosphoesterase" evidence="3">
    <location>
        <begin position="47"/>
        <end position="209"/>
    </location>
</feature>
<dbReference type="GO" id="GO:0016020">
    <property type="term" value="C:membrane"/>
    <property type="evidence" value="ECO:0007669"/>
    <property type="project" value="GOC"/>
</dbReference>
<organism evidence="4 5">
    <name type="scientific">Anaerotignum lactatifermentans DSM 14214</name>
    <dbReference type="NCBI Taxonomy" id="1121323"/>
    <lineage>
        <taxon>Bacteria</taxon>
        <taxon>Bacillati</taxon>
        <taxon>Bacillota</taxon>
        <taxon>Clostridia</taxon>
        <taxon>Lachnospirales</taxon>
        <taxon>Anaerotignaceae</taxon>
        <taxon>Anaerotignum</taxon>
    </lineage>
</organism>
<evidence type="ECO:0000256" key="1">
    <source>
        <dbReference type="ARBA" id="ARBA00022723"/>
    </source>
</evidence>
<dbReference type="PANTHER" id="PTHR31302:SF31">
    <property type="entry name" value="PHOSPHODIESTERASE YAEI"/>
    <property type="match status" value="1"/>
</dbReference>
<proteinExistence type="predicted"/>
<dbReference type="SUPFAM" id="SSF56300">
    <property type="entry name" value="Metallo-dependent phosphatases"/>
    <property type="match status" value="1"/>
</dbReference>
<reference evidence="4 5" key="1">
    <citation type="submission" date="2016-11" db="EMBL/GenBank/DDBJ databases">
        <authorList>
            <person name="Jaros S."/>
            <person name="Januszkiewicz K."/>
            <person name="Wedrychowicz H."/>
        </authorList>
    </citation>
    <scope>NUCLEOTIDE SEQUENCE [LARGE SCALE GENOMIC DNA]</scope>
    <source>
        <strain evidence="4 5">DSM 14214</strain>
    </source>
</reference>
<accession>A0A1M6U1T6</accession>
<keyword evidence="2" id="KW-0378">Hydrolase</keyword>
<protein>
    <recommendedName>
        <fullName evidence="3">Calcineurin-like phosphoesterase domain-containing protein</fullName>
    </recommendedName>
</protein>
<sequence length="283" mass="31685">MTLKNNGKKLLLAGLAAGAFLYWQDNVLTVTQMTCTTMVPKAFHGYKILHISDLQNKMFGKNQERLIYKAECTAPDLIVITGDLIDRNRTDLDAAMDLIRGIVKLAPVYYVSGNHEHQSGYYEDLVELLTAEGVKVLDNGKSILERDGDTITLLGLADKRVNPHYGKILDMMCKGHEDDFKLLLCHRPELFADYVEREIPLVCCGHAHGGQIRLPFIGGLFAPNQGFFPKYTEGMHRAGKTSMAVSRGLGNSTFPFRIFNRPELVVITLYHKGETDYTETTTV</sequence>
<dbReference type="InterPro" id="IPR051158">
    <property type="entry name" value="Metallophosphoesterase_sf"/>
</dbReference>
<dbReference type="PANTHER" id="PTHR31302">
    <property type="entry name" value="TRANSMEMBRANE PROTEIN WITH METALLOPHOSPHOESTERASE DOMAIN-RELATED"/>
    <property type="match status" value="1"/>
</dbReference>
<dbReference type="RefSeq" id="WP_072851490.1">
    <property type="nucleotide sequence ID" value="NZ_FRAH01000036.1"/>
</dbReference>
<dbReference type="GO" id="GO:0046872">
    <property type="term" value="F:metal ion binding"/>
    <property type="evidence" value="ECO:0007669"/>
    <property type="project" value="UniProtKB-KW"/>
</dbReference>
<dbReference type="AlphaFoldDB" id="A0A1M6U1T6"/>
<dbReference type="Gene3D" id="3.60.21.10">
    <property type="match status" value="1"/>
</dbReference>
<dbReference type="GO" id="GO:0008758">
    <property type="term" value="F:UDP-2,3-diacylglucosamine hydrolase activity"/>
    <property type="evidence" value="ECO:0007669"/>
    <property type="project" value="TreeGrafter"/>
</dbReference>
<gene>
    <name evidence="4" type="ORF">SAMN02745138_02064</name>
</gene>
<dbReference type="Pfam" id="PF00149">
    <property type="entry name" value="Metallophos"/>
    <property type="match status" value="1"/>
</dbReference>
<dbReference type="OrthoDB" id="9780884at2"/>
<evidence type="ECO:0000259" key="3">
    <source>
        <dbReference type="Pfam" id="PF00149"/>
    </source>
</evidence>
<evidence type="ECO:0000256" key="2">
    <source>
        <dbReference type="ARBA" id="ARBA00022801"/>
    </source>
</evidence>
<keyword evidence="5" id="KW-1185">Reference proteome</keyword>
<name>A0A1M6U1T6_9FIRM</name>